<name>A0A285CVK3_9RHOB</name>
<feature type="transmembrane region" description="Helical" evidence="9">
    <location>
        <begin position="159"/>
        <end position="180"/>
    </location>
</feature>
<keyword evidence="6 9" id="KW-1133">Transmembrane helix</keyword>
<keyword evidence="2" id="KW-0813">Transport</keyword>
<evidence type="ECO:0000256" key="6">
    <source>
        <dbReference type="ARBA" id="ARBA00022989"/>
    </source>
</evidence>
<accession>A0A285CVK3</accession>
<dbReference type="PANTHER" id="PTHR30574:SF1">
    <property type="entry name" value="SULPHUR TRANSPORT DOMAIN-CONTAINING PROTEIN"/>
    <property type="match status" value="1"/>
</dbReference>
<comment type="subcellular location">
    <subcellularLocation>
        <location evidence="1">Cell inner membrane</location>
        <topology evidence="1">Multi-pass membrane protein</topology>
    </subcellularLocation>
</comment>
<feature type="transmembrane region" description="Helical" evidence="9">
    <location>
        <begin position="314"/>
        <end position="333"/>
    </location>
</feature>
<evidence type="ECO:0000256" key="4">
    <source>
        <dbReference type="ARBA" id="ARBA00022519"/>
    </source>
</evidence>
<feature type="transmembrane region" description="Helical" evidence="9">
    <location>
        <begin position="288"/>
        <end position="308"/>
    </location>
</feature>
<feature type="transmembrane region" description="Helical" evidence="9">
    <location>
        <begin position="6"/>
        <end position="27"/>
    </location>
</feature>
<evidence type="ECO:0000256" key="9">
    <source>
        <dbReference type="SAM" id="Phobius"/>
    </source>
</evidence>
<protein>
    <submittedName>
        <fullName evidence="10">Uncharacterized protein</fullName>
    </submittedName>
</protein>
<feature type="transmembrane region" description="Helical" evidence="9">
    <location>
        <begin position="118"/>
        <end position="139"/>
    </location>
</feature>
<keyword evidence="7 9" id="KW-0472">Membrane</keyword>
<evidence type="ECO:0000313" key="11">
    <source>
        <dbReference type="Proteomes" id="UP000219467"/>
    </source>
</evidence>
<evidence type="ECO:0000256" key="3">
    <source>
        <dbReference type="ARBA" id="ARBA00022475"/>
    </source>
</evidence>
<organism evidence="10 11">
    <name type="scientific">Cereibacter ovatus</name>
    <dbReference type="NCBI Taxonomy" id="439529"/>
    <lineage>
        <taxon>Bacteria</taxon>
        <taxon>Pseudomonadati</taxon>
        <taxon>Pseudomonadota</taxon>
        <taxon>Alphaproteobacteria</taxon>
        <taxon>Rhodobacterales</taxon>
        <taxon>Paracoccaceae</taxon>
        <taxon>Cereibacter</taxon>
    </lineage>
</organism>
<feature type="transmembrane region" description="Helical" evidence="9">
    <location>
        <begin position="192"/>
        <end position="215"/>
    </location>
</feature>
<evidence type="ECO:0000256" key="5">
    <source>
        <dbReference type="ARBA" id="ARBA00022692"/>
    </source>
</evidence>
<comment type="similarity">
    <text evidence="8">Belongs to the TsuA/YedE (TC 9.B.102) family.</text>
</comment>
<dbReference type="EMBL" id="OAOQ01000008">
    <property type="protein sequence ID" value="SNX71078.1"/>
    <property type="molecule type" value="Genomic_DNA"/>
</dbReference>
<sequence>MEGLPFGAMAALVGLVSGTVLGLAARLGDFCTLGAVETAVYGGDQRRLRLWGIVLGTALLGTHLLAVAGLIDLGATIYHQMIWNPWASIAGGLMFGYGMAMAGNCGFGALVRFGGGDLRSMVIVVVMGIFGFLALSGPLAPLRIALFPQGPAPGPQGPAALGVPVLPVALALAAAAFAWALSHGPLRRDRRLLGWGVAAGLAVVWALAGTSWLAGTSLGAVTVEGPSYTAPIGRTLIFLMTSTAGGITFSVGSVAGVMLGAMGGSLIRGLFRWEACEDPRELGRQVSGAALMGVGGVVAMGCSIGQGITGFATLAWSGPVTLAAILVGALIGLRHLIGGFQPD</sequence>
<gene>
    <name evidence="10" type="ORF">SAMN05878503_10831</name>
</gene>
<evidence type="ECO:0000256" key="7">
    <source>
        <dbReference type="ARBA" id="ARBA00023136"/>
    </source>
</evidence>
<dbReference type="PANTHER" id="PTHR30574">
    <property type="entry name" value="INNER MEMBRANE PROTEIN YEDE"/>
    <property type="match status" value="1"/>
</dbReference>
<feature type="transmembrane region" description="Helical" evidence="9">
    <location>
        <begin position="86"/>
        <end position="111"/>
    </location>
</feature>
<feature type="transmembrane region" description="Helical" evidence="9">
    <location>
        <begin position="235"/>
        <end position="267"/>
    </location>
</feature>
<reference evidence="11" key="1">
    <citation type="submission" date="2017-08" db="EMBL/GenBank/DDBJ databases">
        <authorList>
            <person name="Varghese N."/>
            <person name="Submissions S."/>
        </authorList>
    </citation>
    <scope>NUCLEOTIDE SEQUENCE [LARGE SCALE GENOMIC DNA]</scope>
    <source>
        <strain evidence="11">JA234</strain>
    </source>
</reference>
<feature type="transmembrane region" description="Helical" evidence="9">
    <location>
        <begin position="48"/>
        <end position="71"/>
    </location>
</feature>
<keyword evidence="5 9" id="KW-0812">Transmembrane</keyword>
<dbReference type="OrthoDB" id="7984363at2"/>
<keyword evidence="3" id="KW-1003">Cell membrane</keyword>
<keyword evidence="11" id="KW-1185">Reference proteome</keyword>
<evidence type="ECO:0000313" key="10">
    <source>
        <dbReference type="EMBL" id="SNX71078.1"/>
    </source>
</evidence>
<dbReference type="Pfam" id="PF04143">
    <property type="entry name" value="Sulf_transp"/>
    <property type="match status" value="1"/>
</dbReference>
<evidence type="ECO:0000256" key="2">
    <source>
        <dbReference type="ARBA" id="ARBA00022448"/>
    </source>
</evidence>
<keyword evidence="4" id="KW-0997">Cell inner membrane</keyword>
<evidence type="ECO:0000256" key="8">
    <source>
        <dbReference type="ARBA" id="ARBA00035655"/>
    </source>
</evidence>
<dbReference type="GO" id="GO:0005886">
    <property type="term" value="C:plasma membrane"/>
    <property type="evidence" value="ECO:0007669"/>
    <property type="project" value="UniProtKB-SubCell"/>
</dbReference>
<dbReference type="Proteomes" id="UP000219467">
    <property type="component" value="Unassembled WGS sequence"/>
</dbReference>
<dbReference type="InterPro" id="IPR007272">
    <property type="entry name" value="Sulf_transp_TsuA/YedE"/>
</dbReference>
<evidence type="ECO:0000256" key="1">
    <source>
        <dbReference type="ARBA" id="ARBA00004429"/>
    </source>
</evidence>
<proteinExistence type="inferred from homology"/>
<dbReference type="AlphaFoldDB" id="A0A285CVK3"/>